<dbReference type="AlphaFoldDB" id="M7Z711"/>
<reference evidence="1" key="1">
    <citation type="journal article" date="2013" name="Nature">
        <title>Draft genome of the wheat A-genome progenitor Triticum urartu.</title>
        <authorList>
            <person name="Ling H.Q."/>
            <person name="Zhao S."/>
            <person name="Liu D."/>
            <person name="Wang J."/>
            <person name="Sun H."/>
            <person name="Zhang C."/>
            <person name="Fan H."/>
            <person name="Li D."/>
            <person name="Dong L."/>
            <person name="Tao Y."/>
            <person name="Gao C."/>
            <person name="Wu H."/>
            <person name="Li Y."/>
            <person name="Cui Y."/>
            <person name="Guo X."/>
            <person name="Zheng S."/>
            <person name="Wang B."/>
            <person name="Yu K."/>
            <person name="Liang Q."/>
            <person name="Yang W."/>
            <person name="Lou X."/>
            <person name="Chen J."/>
            <person name="Feng M."/>
            <person name="Jian J."/>
            <person name="Zhang X."/>
            <person name="Luo G."/>
            <person name="Jiang Y."/>
            <person name="Liu J."/>
            <person name="Wang Z."/>
            <person name="Sha Y."/>
            <person name="Zhang B."/>
            <person name="Wu H."/>
            <person name="Tang D."/>
            <person name="Shen Q."/>
            <person name="Xue P."/>
            <person name="Zou S."/>
            <person name="Wang X."/>
            <person name="Liu X."/>
            <person name="Wang F."/>
            <person name="Yang Y."/>
            <person name="An X."/>
            <person name="Dong Z."/>
            <person name="Zhang K."/>
            <person name="Zhang X."/>
            <person name="Luo M.C."/>
            <person name="Dvorak J."/>
            <person name="Tong Y."/>
            <person name="Wang J."/>
            <person name="Yang H."/>
            <person name="Li Z."/>
            <person name="Wang D."/>
            <person name="Zhang A."/>
            <person name="Wang J."/>
        </authorList>
    </citation>
    <scope>NUCLEOTIDE SEQUENCE</scope>
</reference>
<organism evidence="1">
    <name type="scientific">Triticum urartu</name>
    <name type="common">Red wild einkorn</name>
    <name type="synonym">Crithodium urartu</name>
    <dbReference type="NCBI Taxonomy" id="4572"/>
    <lineage>
        <taxon>Eukaryota</taxon>
        <taxon>Viridiplantae</taxon>
        <taxon>Streptophyta</taxon>
        <taxon>Embryophyta</taxon>
        <taxon>Tracheophyta</taxon>
        <taxon>Spermatophyta</taxon>
        <taxon>Magnoliopsida</taxon>
        <taxon>Liliopsida</taxon>
        <taxon>Poales</taxon>
        <taxon>Poaceae</taxon>
        <taxon>BOP clade</taxon>
        <taxon>Pooideae</taxon>
        <taxon>Triticodae</taxon>
        <taxon>Triticeae</taxon>
        <taxon>Triticinae</taxon>
        <taxon>Triticum</taxon>
    </lineage>
</organism>
<proteinExistence type="predicted"/>
<accession>M7Z711</accession>
<gene>
    <name evidence="1" type="ORF">TRIUR3_04834</name>
</gene>
<name>M7Z711_TRIUA</name>
<protein>
    <submittedName>
        <fullName evidence="1">Uncharacterized protein</fullName>
    </submittedName>
</protein>
<sequence length="55" mass="6205">MWAQAVPESEDGEVDNRVGGALEDAASGWVHQRLRTWWTSKMKQLLKHNVTGTEP</sequence>
<dbReference type="EMBL" id="KD171651">
    <property type="protein sequence ID" value="EMS55351.1"/>
    <property type="molecule type" value="Genomic_DNA"/>
</dbReference>
<evidence type="ECO:0000313" key="1">
    <source>
        <dbReference type="EMBL" id="EMS55351.1"/>
    </source>
</evidence>